<evidence type="ECO:0000313" key="3">
    <source>
        <dbReference type="Proteomes" id="UP000194761"/>
    </source>
</evidence>
<dbReference type="InterPro" id="IPR000182">
    <property type="entry name" value="GNAT_dom"/>
</dbReference>
<dbReference type="SUPFAM" id="SSF55729">
    <property type="entry name" value="Acyl-CoA N-acyltransferases (Nat)"/>
    <property type="match status" value="1"/>
</dbReference>
<dbReference type="PANTHER" id="PTHR41700">
    <property type="entry name" value="GCN5-RELATED N-ACETYLTRANSFERASE"/>
    <property type="match status" value="1"/>
</dbReference>
<dbReference type="InterPro" id="IPR016181">
    <property type="entry name" value="Acyl_CoA_acyltransferase"/>
</dbReference>
<evidence type="ECO:0000259" key="1">
    <source>
        <dbReference type="PROSITE" id="PS51186"/>
    </source>
</evidence>
<dbReference type="PROSITE" id="PS51186">
    <property type="entry name" value="GNAT"/>
    <property type="match status" value="1"/>
</dbReference>
<reference evidence="2 3" key="1">
    <citation type="submission" date="2017-05" db="EMBL/GenBank/DDBJ databases">
        <title>Biotechnological potential of actinobacteria isolated from South African environments.</title>
        <authorList>
            <person name="Le Roes-Hill M."/>
            <person name="Prins A."/>
            <person name="Durrell K.A."/>
        </authorList>
    </citation>
    <scope>NUCLEOTIDE SEQUENCE [LARGE SCALE GENOMIC DNA]</scope>
    <source>
        <strain evidence="2">M26</strain>
    </source>
</reference>
<dbReference type="Proteomes" id="UP000194761">
    <property type="component" value="Unassembled WGS sequence"/>
</dbReference>
<organism evidence="2 3">
    <name type="scientific">Streptosporangium minutum</name>
    <dbReference type="NCBI Taxonomy" id="569862"/>
    <lineage>
        <taxon>Bacteria</taxon>
        <taxon>Bacillati</taxon>
        <taxon>Actinomycetota</taxon>
        <taxon>Actinomycetes</taxon>
        <taxon>Streptosporangiales</taxon>
        <taxon>Streptosporangiaceae</taxon>
        <taxon>Streptosporangium</taxon>
    </lineage>
</organism>
<keyword evidence="2" id="KW-0808">Transferase</keyword>
<dbReference type="GO" id="GO:0016747">
    <property type="term" value="F:acyltransferase activity, transferring groups other than amino-acyl groups"/>
    <property type="evidence" value="ECO:0007669"/>
    <property type="project" value="InterPro"/>
</dbReference>
<comment type="caution">
    <text evidence="2">The sequence shown here is derived from an EMBL/GenBank/DDBJ whole genome shotgun (WGS) entry which is preliminary data.</text>
</comment>
<dbReference type="EMBL" id="NGFP01000094">
    <property type="protein sequence ID" value="OUC94878.1"/>
    <property type="molecule type" value="Genomic_DNA"/>
</dbReference>
<dbReference type="AlphaFoldDB" id="A0A243RJ27"/>
<protein>
    <submittedName>
        <fullName evidence="2">GNAT family N-acetyltransferase</fullName>
    </submittedName>
</protein>
<dbReference type="CDD" id="cd04301">
    <property type="entry name" value="NAT_SF"/>
    <property type="match status" value="1"/>
</dbReference>
<accession>A0A243RJ27</accession>
<gene>
    <name evidence="2" type="ORF">CA984_20770</name>
</gene>
<feature type="domain" description="N-acetyltransferase" evidence="1">
    <location>
        <begin position="10"/>
        <end position="168"/>
    </location>
</feature>
<dbReference type="Gene3D" id="3.40.630.30">
    <property type="match status" value="1"/>
</dbReference>
<name>A0A243RJ27_9ACTN</name>
<dbReference type="InterPro" id="IPR038764">
    <property type="entry name" value="GNAT_N_AcTrfase_prd"/>
</dbReference>
<dbReference type="Pfam" id="PF00583">
    <property type="entry name" value="Acetyltransf_1"/>
    <property type="match status" value="1"/>
</dbReference>
<dbReference type="PANTHER" id="PTHR41700:SF1">
    <property type="entry name" value="N-ACETYLTRANSFERASE DOMAIN-CONTAINING PROTEIN"/>
    <property type="match status" value="1"/>
</dbReference>
<evidence type="ECO:0000313" key="2">
    <source>
        <dbReference type="EMBL" id="OUC94878.1"/>
    </source>
</evidence>
<proteinExistence type="predicted"/>
<sequence length="258" mass="27887">MLGPMVETLTKVRVVPLHGTPQIQAADRLLRRVWSTQDGEDPPVALDIMCALAHTGGYVAGAFLGEELVGAAAGFLAAGESLHSHVAGVAPEVQGRGVGRAIKEHQRRWAAERGLRSISWTFDPLVRRNAYFNLSRLGARAERYLTDFYGPMTDGINDGDVSDRLFAEWPVDGTRAESSDTSEARVILDTSGRVTGPGGSAVLKCATPADVERMRRQEPSAARDWRAAQREALGGALAEGYRITGFTPDGWYVLERAA</sequence>
<keyword evidence="3" id="KW-1185">Reference proteome</keyword>